<keyword evidence="4" id="KW-1003">Cell membrane</keyword>
<dbReference type="GO" id="GO:0015833">
    <property type="term" value="P:peptide transport"/>
    <property type="evidence" value="ECO:0007669"/>
    <property type="project" value="InterPro"/>
</dbReference>
<dbReference type="AlphaFoldDB" id="A0A6I4VXN5"/>
<keyword evidence="10" id="KW-1185">Reference proteome</keyword>
<evidence type="ECO:0000313" key="9">
    <source>
        <dbReference type="EMBL" id="MXQ54725.1"/>
    </source>
</evidence>
<evidence type="ECO:0000259" key="8">
    <source>
        <dbReference type="PROSITE" id="PS50893"/>
    </source>
</evidence>
<dbReference type="Gene3D" id="3.40.50.300">
    <property type="entry name" value="P-loop containing nucleotide triphosphate hydrolases"/>
    <property type="match status" value="1"/>
</dbReference>
<sequence length="337" mass="37017">MKPLLEVSDLHVTFRSQHQEVKAIRGVDFTIGEGEVVAFVGESGSGKSVTFQSIMRLLPQPPANIDRGQVLYSGRDLTKLSEVDMQKIRGKEIAMIFQDPMTSLNPTIRVGKQITESLMRHQKLTSQEAKNRSIELLKMVGIPSPSERINQFPHQFSGGMRQRAMIAMALACSPKLLIADEPTTALDVTIQAQIIDLLKDLQNNTGSSIVFITHDLGVVAEIADRVAVMYAGKIVETGTLDEIFYDPKHPYTWGLLASMPKLDQSRDQDLASIPGSPPSLVNPPVGCPFTSRCPYAMKVCQEQMPEVTTSSDSHQVACWLQHPDAPEVKNPVASAGR</sequence>
<dbReference type="FunFam" id="3.40.50.300:FF:000016">
    <property type="entry name" value="Oligopeptide ABC transporter ATP-binding component"/>
    <property type="match status" value="1"/>
</dbReference>
<dbReference type="RefSeq" id="WP_160802079.1">
    <property type="nucleotide sequence ID" value="NZ_WUUL01000009.1"/>
</dbReference>
<dbReference type="InterPro" id="IPR050388">
    <property type="entry name" value="ABC_Ni/Peptide_Import"/>
</dbReference>
<dbReference type="PANTHER" id="PTHR43297:SF2">
    <property type="entry name" value="DIPEPTIDE TRANSPORT ATP-BINDING PROTEIN DPPD"/>
    <property type="match status" value="1"/>
</dbReference>
<dbReference type="InterPro" id="IPR017871">
    <property type="entry name" value="ABC_transporter-like_CS"/>
</dbReference>
<evidence type="ECO:0000256" key="4">
    <source>
        <dbReference type="ARBA" id="ARBA00022475"/>
    </source>
</evidence>
<name>A0A6I4VXN5_9BACL</name>
<organism evidence="9 10">
    <name type="scientific">Shimazuella alba</name>
    <dbReference type="NCBI Taxonomy" id="2690964"/>
    <lineage>
        <taxon>Bacteria</taxon>
        <taxon>Bacillati</taxon>
        <taxon>Bacillota</taxon>
        <taxon>Bacilli</taxon>
        <taxon>Bacillales</taxon>
        <taxon>Thermoactinomycetaceae</taxon>
        <taxon>Shimazuella</taxon>
    </lineage>
</organism>
<dbReference type="PROSITE" id="PS50893">
    <property type="entry name" value="ABC_TRANSPORTER_2"/>
    <property type="match status" value="1"/>
</dbReference>
<comment type="similarity">
    <text evidence="2">Belongs to the ABC transporter superfamily.</text>
</comment>
<comment type="caution">
    <text evidence="9">The sequence shown here is derived from an EMBL/GenBank/DDBJ whole genome shotgun (WGS) entry which is preliminary data.</text>
</comment>
<reference evidence="9 10" key="1">
    <citation type="submission" date="2019-12" db="EMBL/GenBank/DDBJ databases">
        <title>Whole-genome analyses of novel actinobacteria.</title>
        <authorList>
            <person name="Sahin N."/>
            <person name="Saygin H."/>
        </authorList>
    </citation>
    <scope>NUCLEOTIDE SEQUENCE [LARGE SCALE GENOMIC DNA]</scope>
    <source>
        <strain evidence="9 10">KC615</strain>
    </source>
</reference>
<dbReference type="Pfam" id="PF00005">
    <property type="entry name" value="ABC_tran"/>
    <property type="match status" value="1"/>
</dbReference>
<dbReference type="Proteomes" id="UP000430692">
    <property type="component" value="Unassembled WGS sequence"/>
</dbReference>
<dbReference type="EMBL" id="WUUL01000009">
    <property type="protein sequence ID" value="MXQ54725.1"/>
    <property type="molecule type" value="Genomic_DNA"/>
</dbReference>
<dbReference type="SUPFAM" id="SSF52540">
    <property type="entry name" value="P-loop containing nucleoside triphosphate hydrolases"/>
    <property type="match status" value="1"/>
</dbReference>
<dbReference type="SMART" id="SM00382">
    <property type="entry name" value="AAA"/>
    <property type="match status" value="1"/>
</dbReference>
<keyword evidence="6 9" id="KW-0067">ATP-binding</keyword>
<evidence type="ECO:0000256" key="2">
    <source>
        <dbReference type="ARBA" id="ARBA00005417"/>
    </source>
</evidence>
<dbReference type="CDD" id="cd03257">
    <property type="entry name" value="ABC_NikE_OppD_transporters"/>
    <property type="match status" value="1"/>
</dbReference>
<evidence type="ECO:0000256" key="7">
    <source>
        <dbReference type="ARBA" id="ARBA00023136"/>
    </source>
</evidence>
<dbReference type="InterPro" id="IPR027417">
    <property type="entry name" value="P-loop_NTPase"/>
</dbReference>
<keyword evidence="3" id="KW-0813">Transport</keyword>
<dbReference type="PANTHER" id="PTHR43297">
    <property type="entry name" value="OLIGOPEPTIDE TRANSPORT ATP-BINDING PROTEIN APPD"/>
    <property type="match status" value="1"/>
</dbReference>
<proteinExistence type="inferred from homology"/>
<dbReference type="GO" id="GO:0005524">
    <property type="term" value="F:ATP binding"/>
    <property type="evidence" value="ECO:0007669"/>
    <property type="project" value="UniProtKB-KW"/>
</dbReference>
<dbReference type="InterPro" id="IPR003439">
    <property type="entry name" value="ABC_transporter-like_ATP-bd"/>
</dbReference>
<comment type="subcellular location">
    <subcellularLocation>
        <location evidence="1">Cell membrane</location>
        <topology evidence="1">Peripheral membrane protein</topology>
    </subcellularLocation>
</comment>
<evidence type="ECO:0000256" key="5">
    <source>
        <dbReference type="ARBA" id="ARBA00022741"/>
    </source>
</evidence>
<keyword evidence="5" id="KW-0547">Nucleotide-binding</keyword>
<accession>A0A6I4VXN5</accession>
<dbReference type="Pfam" id="PF08352">
    <property type="entry name" value="oligo_HPY"/>
    <property type="match status" value="1"/>
</dbReference>
<dbReference type="InterPro" id="IPR003593">
    <property type="entry name" value="AAA+_ATPase"/>
</dbReference>
<dbReference type="GO" id="GO:0016887">
    <property type="term" value="F:ATP hydrolysis activity"/>
    <property type="evidence" value="ECO:0007669"/>
    <property type="project" value="InterPro"/>
</dbReference>
<evidence type="ECO:0000256" key="1">
    <source>
        <dbReference type="ARBA" id="ARBA00004202"/>
    </source>
</evidence>
<dbReference type="InterPro" id="IPR013563">
    <property type="entry name" value="Oligopep_ABC_C"/>
</dbReference>
<evidence type="ECO:0000256" key="3">
    <source>
        <dbReference type="ARBA" id="ARBA00022448"/>
    </source>
</evidence>
<evidence type="ECO:0000256" key="6">
    <source>
        <dbReference type="ARBA" id="ARBA00022840"/>
    </source>
</evidence>
<gene>
    <name evidence="9" type="ORF">GSM42_13570</name>
</gene>
<dbReference type="NCBIfam" id="TIGR01727">
    <property type="entry name" value="oligo_HPY"/>
    <property type="match status" value="1"/>
</dbReference>
<dbReference type="PROSITE" id="PS00211">
    <property type="entry name" value="ABC_TRANSPORTER_1"/>
    <property type="match status" value="1"/>
</dbReference>
<evidence type="ECO:0000313" key="10">
    <source>
        <dbReference type="Proteomes" id="UP000430692"/>
    </source>
</evidence>
<dbReference type="GO" id="GO:0005886">
    <property type="term" value="C:plasma membrane"/>
    <property type="evidence" value="ECO:0007669"/>
    <property type="project" value="UniProtKB-SubCell"/>
</dbReference>
<protein>
    <submittedName>
        <fullName evidence="9">ATP-binding cassette domain-containing protein</fullName>
    </submittedName>
</protein>
<feature type="domain" description="ABC transporter" evidence="8">
    <location>
        <begin position="5"/>
        <end position="256"/>
    </location>
</feature>
<keyword evidence="7" id="KW-0472">Membrane</keyword>